<keyword evidence="3" id="KW-1185">Reference proteome</keyword>
<dbReference type="RefSeq" id="WP_284720723.1">
    <property type="nucleotide sequence ID" value="NZ_JARZHI010000017.1"/>
</dbReference>
<keyword evidence="1" id="KW-1133">Transmembrane helix</keyword>
<keyword evidence="1" id="KW-0812">Transmembrane</keyword>
<feature type="transmembrane region" description="Helical" evidence="1">
    <location>
        <begin position="156"/>
        <end position="175"/>
    </location>
</feature>
<evidence type="ECO:0000313" key="2">
    <source>
        <dbReference type="EMBL" id="MDI1431861.1"/>
    </source>
</evidence>
<evidence type="ECO:0000256" key="1">
    <source>
        <dbReference type="SAM" id="Phobius"/>
    </source>
</evidence>
<reference evidence="2 3" key="1">
    <citation type="submission" date="2023-04" db="EMBL/GenBank/DDBJ databases">
        <title>The genome sequence of Polyangium sorediatum DSM14670.</title>
        <authorList>
            <person name="Zhang X."/>
        </authorList>
    </citation>
    <scope>NUCLEOTIDE SEQUENCE [LARGE SCALE GENOMIC DNA]</scope>
    <source>
        <strain evidence="2 3">DSM 14670</strain>
    </source>
</reference>
<comment type="caution">
    <text evidence="2">The sequence shown here is derived from an EMBL/GenBank/DDBJ whole genome shotgun (WGS) entry which is preliminary data.</text>
</comment>
<gene>
    <name evidence="2" type="ORF">QHF89_20360</name>
</gene>
<accession>A0ABT6NU42</accession>
<proteinExistence type="predicted"/>
<protein>
    <submittedName>
        <fullName evidence="2">Uncharacterized protein</fullName>
    </submittedName>
</protein>
<name>A0ABT6NU42_9BACT</name>
<keyword evidence="1" id="KW-0472">Membrane</keyword>
<evidence type="ECO:0000313" key="3">
    <source>
        <dbReference type="Proteomes" id="UP001160301"/>
    </source>
</evidence>
<feature type="transmembrane region" description="Helical" evidence="1">
    <location>
        <begin position="181"/>
        <end position="200"/>
    </location>
</feature>
<dbReference type="EMBL" id="JARZHI010000017">
    <property type="protein sequence ID" value="MDI1431861.1"/>
    <property type="molecule type" value="Genomic_DNA"/>
</dbReference>
<dbReference type="Proteomes" id="UP001160301">
    <property type="component" value="Unassembled WGS sequence"/>
</dbReference>
<sequence length="212" mass="23145">MAGWSIGKHRLEVTVDVRAPFLTILLDEEKMHEQLIPTHLLGDYPLVVGKREVLLKRVRNLDVAQSEVWIDGVKVPPSADPIPRHKPPMDGECEVHPGGTGGYRELGALPVAKLACGVCRVGLCNTCVAVDGVRCASCFEQATTEMVREEREWRTHGPLIGVALGALVFIFGLVFEIPRMAGIGLAAIVLVGINVGIRYVKERREAKNQPSP</sequence>
<organism evidence="2 3">
    <name type="scientific">Polyangium sorediatum</name>
    <dbReference type="NCBI Taxonomy" id="889274"/>
    <lineage>
        <taxon>Bacteria</taxon>
        <taxon>Pseudomonadati</taxon>
        <taxon>Myxococcota</taxon>
        <taxon>Polyangia</taxon>
        <taxon>Polyangiales</taxon>
        <taxon>Polyangiaceae</taxon>
        <taxon>Polyangium</taxon>
    </lineage>
</organism>